<gene>
    <name evidence="2" type="ORF">DDF67_16560</name>
</gene>
<evidence type="ECO:0000256" key="1">
    <source>
        <dbReference type="SAM" id="MobiDB-lite"/>
    </source>
</evidence>
<evidence type="ECO:0000313" key="3">
    <source>
        <dbReference type="Proteomes" id="UP000245073"/>
    </source>
</evidence>
<dbReference type="InterPro" id="IPR021730">
    <property type="entry name" value="YdbH"/>
</dbReference>
<feature type="compositionally biased region" description="Polar residues" evidence="1">
    <location>
        <begin position="963"/>
        <end position="973"/>
    </location>
</feature>
<feature type="region of interest" description="Disordered" evidence="1">
    <location>
        <begin position="961"/>
        <end position="981"/>
    </location>
</feature>
<evidence type="ECO:0000313" key="2">
    <source>
        <dbReference type="EMBL" id="PVM85810.1"/>
    </source>
</evidence>
<dbReference type="EMBL" id="QDKQ01000057">
    <property type="protein sequence ID" value="PVM85810.1"/>
    <property type="molecule type" value="Genomic_DNA"/>
</dbReference>
<reference evidence="2 3" key="1">
    <citation type="submission" date="2018-04" db="EMBL/GenBank/DDBJ databases">
        <title>The genome sequence of Caulobacter sp. 744.</title>
        <authorList>
            <person name="Gao J."/>
            <person name="Sun J."/>
        </authorList>
    </citation>
    <scope>NUCLEOTIDE SEQUENCE [LARGE SCALE GENOMIC DNA]</scope>
    <source>
        <strain evidence="2 3">774</strain>
    </source>
</reference>
<accession>A0A2T9JQ20</accession>
<dbReference type="AlphaFoldDB" id="A0A2T9JQ20"/>
<sequence length="1092" mass="112985">MVRPMAEPHADPDSVKTPAKPKRGPRLSKAALADAGLEAVSFAMMAFIALGMSAYAGRREISQALAEAWLAERGIEGLISVESLDASGFAGSIRLGPKNDPYFSARRIEVAYDLQAPWSGGPFAIDTRAVRITSPRLQARYDGQKLTFGKLQPLIDEALKSPGEEKAGGPAVLVEDARVTLQTPGGVARLTGDASLDDGQLLRLDAAIAAMRYATEDLQVELRGAVLRARKRGDRLSVDARAEVDSLDAEQVDLEGADARVEADVAYPDLKRLAATGPADVKLSIKAQGLRAGETSLDDVETRLTLAGLVAGNFTQGGAAARLSGQARAGRLVAPGLEARSFTAELDSDALRVDFDKAGARVLGPARLRGTAERAVAGGAALTRSAIDIKSKTFVFSAPKGRPMSVSGPIQVAAGVGRAARDGLGLSALVLDARGRFQAGESLSLTLEGRAGADGAVAAPDAERLTAGLPSPEYAAAARKALADFSLDADDLRLEIGDGRVAAFAGKPVTLASASGARATLTPGGGRLVESLHGVSRGAATLALKGGGLPELTLTASGWQADARGFSSPVTLAGTLDVPPAQGISATIKGQARAADGVFDFRLAACTPVKVAAIEAGEVGERPIQDIALDICPVAAPLVRVANGRWEAQARFANGRGTITAAEAKAEGVTGTFVGGGQGFDRAEVRLTEGRLVDAAAAKRFEPVKATGKLNLASGVWSGGVDVGTASGFALGRIDIRHGVESGRGSALIDASNIVFSKEAGLQPVAVSPMAAFASEAEGKASFKGRFDWTDKGVTSSGEVSTQGLDFRASPLGFVATLAGDVKFDSLAPLTSAPDQKLAVTRIDSIVPLEAVGAVFTLGATSLKVSQASLTAAKGKISIEPVDVPLDGGPISGVIVIDGLDLGELTAGSTLAEKVKLDAVVSGRLPFEFSAKGFKLLDGKLNAIKPGRISIAREALTGVEANQGESDSPGNPNNQPPADAPVNAIQDFAYQAMENLSFDTLEAGVNSTPNGRLSMLFHIKGEHDPKVAEKARVGIIELIRGKAFQRRIPLPAKTPVDLTLDTSLNFDELLAAWGRRFAEETEETRRSAPVQP</sequence>
<protein>
    <submittedName>
        <fullName evidence="2">Uncharacterized protein</fullName>
    </submittedName>
</protein>
<keyword evidence="3" id="KW-1185">Reference proteome</keyword>
<dbReference type="Pfam" id="PF11739">
    <property type="entry name" value="YdbH-like"/>
    <property type="match status" value="1"/>
</dbReference>
<feature type="compositionally biased region" description="Basic and acidic residues" evidence="1">
    <location>
        <begin position="1"/>
        <end position="14"/>
    </location>
</feature>
<organism evidence="2 3">
    <name type="scientific">Caulobacter endophyticus</name>
    <dbReference type="NCBI Taxonomy" id="2172652"/>
    <lineage>
        <taxon>Bacteria</taxon>
        <taxon>Pseudomonadati</taxon>
        <taxon>Pseudomonadota</taxon>
        <taxon>Alphaproteobacteria</taxon>
        <taxon>Caulobacterales</taxon>
        <taxon>Caulobacteraceae</taxon>
        <taxon>Caulobacter</taxon>
    </lineage>
</organism>
<name>A0A2T9JQ20_9CAUL</name>
<dbReference type="Proteomes" id="UP000245073">
    <property type="component" value="Unassembled WGS sequence"/>
</dbReference>
<proteinExistence type="predicted"/>
<feature type="region of interest" description="Disordered" evidence="1">
    <location>
        <begin position="1"/>
        <end position="26"/>
    </location>
</feature>
<comment type="caution">
    <text evidence="2">The sequence shown here is derived from an EMBL/GenBank/DDBJ whole genome shotgun (WGS) entry which is preliminary data.</text>
</comment>